<accession>A0A3A8Q2Z5</accession>
<dbReference type="EMBL" id="RAWM01000131">
    <property type="protein sequence ID" value="RKH61310.1"/>
    <property type="molecule type" value="Genomic_DNA"/>
</dbReference>
<dbReference type="PANTHER" id="PTHR47961:SF4">
    <property type="entry name" value="ACTIVATING SIGNAL COINTEGRATOR 1 COMPLEX SUBUNIT 3"/>
    <property type="match status" value="1"/>
</dbReference>
<dbReference type="GO" id="GO:0016787">
    <property type="term" value="F:hydrolase activity"/>
    <property type="evidence" value="ECO:0007669"/>
    <property type="project" value="UniProtKB-KW"/>
</dbReference>
<dbReference type="InterPro" id="IPR027417">
    <property type="entry name" value="P-loop_NTPase"/>
</dbReference>
<dbReference type="PROSITE" id="PS51194">
    <property type="entry name" value="HELICASE_CTER"/>
    <property type="match status" value="1"/>
</dbReference>
<name>A0A3A8Q2Z5_9BACT</name>
<dbReference type="GO" id="GO:0004386">
    <property type="term" value="F:helicase activity"/>
    <property type="evidence" value="ECO:0007669"/>
    <property type="project" value="UniProtKB-KW"/>
</dbReference>
<dbReference type="SMART" id="SM00487">
    <property type="entry name" value="DEXDc"/>
    <property type="match status" value="1"/>
</dbReference>
<reference evidence="8" key="1">
    <citation type="submission" date="2018-09" db="EMBL/GenBank/DDBJ databases">
        <authorList>
            <person name="Livingstone P.G."/>
            <person name="Whitworth D.E."/>
        </authorList>
    </citation>
    <scope>NUCLEOTIDE SEQUENCE [LARGE SCALE GENOMIC DNA]</scope>
    <source>
        <strain evidence="8">AB047A</strain>
    </source>
</reference>
<dbReference type="InterPro" id="IPR014001">
    <property type="entry name" value="Helicase_ATP-bd"/>
</dbReference>
<evidence type="ECO:0000256" key="4">
    <source>
        <dbReference type="ARBA" id="ARBA00022840"/>
    </source>
</evidence>
<comment type="caution">
    <text evidence="7">The sequence shown here is derived from an EMBL/GenBank/DDBJ whole genome shotgun (WGS) entry which is preliminary data.</text>
</comment>
<keyword evidence="4" id="KW-0067">ATP-binding</keyword>
<evidence type="ECO:0000259" key="6">
    <source>
        <dbReference type="PROSITE" id="PS51194"/>
    </source>
</evidence>
<organism evidence="7 8">
    <name type="scientific">Corallococcus interemptor</name>
    <dbReference type="NCBI Taxonomy" id="2316720"/>
    <lineage>
        <taxon>Bacteria</taxon>
        <taxon>Pseudomonadati</taxon>
        <taxon>Myxococcota</taxon>
        <taxon>Myxococcia</taxon>
        <taxon>Myxococcales</taxon>
        <taxon>Cystobacterineae</taxon>
        <taxon>Myxococcaceae</taxon>
        <taxon>Corallococcus</taxon>
    </lineage>
</organism>
<proteinExistence type="predicted"/>
<evidence type="ECO:0000259" key="5">
    <source>
        <dbReference type="PROSITE" id="PS51192"/>
    </source>
</evidence>
<dbReference type="Gene3D" id="3.40.50.300">
    <property type="entry name" value="P-loop containing nucleotide triphosphate hydrolases"/>
    <property type="match status" value="2"/>
</dbReference>
<feature type="domain" description="Helicase ATP-binding" evidence="5">
    <location>
        <begin position="333"/>
        <end position="503"/>
    </location>
</feature>
<keyword evidence="1" id="KW-0547">Nucleotide-binding</keyword>
<dbReference type="InterPro" id="IPR011545">
    <property type="entry name" value="DEAD/DEAH_box_helicase_dom"/>
</dbReference>
<dbReference type="GO" id="GO:0003676">
    <property type="term" value="F:nucleic acid binding"/>
    <property type="evidence" value="ECO:0007669"/>
    <property type="project" value="InterPro"/>
</dbReference>
<dbReference type="InterPro" id="IPR001650">
    <property type="entry name" value="Helicase_C-like"/>
</dbReference>
<keyword evidence="3 7" id="KW-0347">Helicase</keyword>
<keyword evidence="8" id="KW-1185">Reference proteome</keyword>
<evidence type="ECO:0000313" key="7">
    <source>
        <dbReference type="EMBL" id="RKH61310.1"/>
    </source>
</evidence>
<dbReference type="PROSITE" id="PS51192">
    <property type="entry name" value="HELICASE_ATP_BIND_1"/>
    <property type="match status" value="1"/>
</dbReference>
<dbReference type="InterPro" id="IPR050474">
    <property type="entry name" value="Hel308_SKI2-like"/>
</dbReference>
<dbReference type="AlphaFoldDB" id="A0A3A8Q2Z5"/>
<dbReference type="GO" id="GO:0005524">
    <property type="term" value="F:ATP binding"/>
    <property type="evidence" value="ECO:0007669"/>
    <property type="project" value="UniProtKB-KW"/>
</dbReference>
<dbReference type="SUPFAM" id="SSF52540">
    <property type="entry name" value="P-loop containing nucleoside triphosphate hydrolases"/>
    <property type="match status" value="1"/>
</dbReference>
<evidence type="ECO:0000256" key="3">
    <source>
        <dbReference type="ARBA" id="ARBA00022806"/>
    </source>
</evidence>
<dbReference type="PANTHER" id="PTHR47961">
    <property type="entry name" value="DNA POLYMERASE THETA, PUTATIVE (AFU_ORTHOLOGUE AFUA_1G05260)-RELATED"/>
    <property type="match status" value="1"/>
</dbReference>
<protein>
    <submittedName>
        <fullName evidence="7">DEAD/DEAH box helicase</fullName>
    </submittedName>
</protein>
<feature type="domain" description="Helicase C-terminal" evidence="6">
    <location>
        <begin position="628"/>
        <end position="816"/>
    </location>
</feature>
<evidence type="ECO:0000256" key="2">
    <source>
        <dbReference type="ARBA" id="ARBA00022801"/>
    </source>
</evidence>
<sequence>MRWENKMYDAITEKLIQSARPLTDLDLSNLPKQLTAAFTAITELRLRIANQPLDQDDKDLGDNINWLRHLANTYESISCLLETGSSEQKSCAFISATAHHLVHQASGITNPAAKSSPQAADGHLQTNAISSALAALLLFHIAAAVPDAHEVARAIRKNYVAGDTIADALIRSILLLAEGRPSEASTLPLPAFAISDEPSLQDATNALWEQLFLGVRQFSDEILRVNAPPHSEDYFLKVQQLSSEQILPPGTNALSTQPTFNPVDLQPNIYTTLSGPHHLATLLIHSSKNLRLLATTNTPTPSGTDPIGWSNYLSGAAKSRPFLWPNHVDAIKRGFLANGTSSAISFPTGAGKSTLVQLKIAATLLSQRDVLLLAPTHSLIEQFRTDLAAAFGEVLSNSLRTDQVSTDENDRVSQITICTPESCLAQISTGTSKLDHVGLIILDECHILHPTQGINDRRSLDAMLCLLNLFKLANKSDYVLISAMMENASELAAWIQERTGRPAIALDLAWRPTRQARGCVVYSKSDISALHTTIGEYRSKSTTKGPPAALQRALLARPYGLFCLRHSWTAAADDYALKPLLDSNVQLKASGLPSNPRQWHLTANRNQVAAKIATGFSKTNIKTMVLIQIPDHTKSLGEFAAGILGASKPSLQEGEQKLLDMAASELGDQAHVDGLISADVAIHHGLLLPVERKLSERYFSRPNGATVLVVSPTLSMGINLPAEAVIIAGDDRYEADQSTMRPLTAHELLNAAGRAGRATTGSHGIALVVPGTVVYTDKAKNEITQHWLEMQKNIFSKSDQCLTIADPIEQWLDAIQQYTVDTKLTADADYFLNRLPADPDSAASHINNSLSAFKARSAGTSKQYAAKVASLITIRTSRVPQGPANWQLDLSYATGLSFDLINQLAADISNLQDNWPSTPIDWTNWWIHWLQVDSGRTEALLGTDTSLRVLPKLTKGVDNPNSLPPICLLKNALDLWMSGEPLNKIELQLGTPINKLGYCTTARELVLRVIPTISYGLAIVARIRRVQIQDQAIPELDSALDSAAACLRDGFRAPEQRALQFLTKEESRISTHKLHQNINSLLSAAPPAETYKETIRRVSIAYRAWASLA</sequence>
<gene>
    <name evidence="7" type="ORF">D7X96_31930</name>
</gene>
<dbReference type="Pfam" id="PF00270">
    <property type="entry name" value="DEAD"/>
    <property type="match status" value="1"/>
</dbReference>
<keyword evidence="2" id="KW-0378">Hydrolase</keyword>
<dbReference type="Proteomes" id="UP000282656">
    <property type="component" value="Unassembled WGS sequence"/>
</dbReference>
<dbReference type="SMART" id="SM00490">
    <property type="entry name" value="HELICc"/>
    <property type="match status" value="1"/>
</dbReference>
<evidence type="ECO:0000256" key="1">
    <source>
        <dbReference type="ARBA" id="ARBA00022741"/>
    </source>
</evidence>
<evidence type="ECO:0000313" key="8">
    <source>
        <dbReference type="Proteomes" id="UP000282656"/>
    </source>
</evidence>